<dbReference type="Gene3D" id="3.30.420.10">
    <property type="entry name" value="Ribonuclease H-like superfamily/Ribonuclease H"/>
    <property type="match status" value="1"/>
</dbReference>
<dbReference type="KEGG" id="fae:FAES_pFAES01008"/>
<dbReference type="AlphaFoldDB" id="I0KH99"/>
<dbReference type="Pfam" id="PF13276">
    <property type="entry name" value="HTH_21"/>
    <property type="match status" value="1"/>
</dbReference>
<evidence type="ECO:0000313" key="3">
    <source>
        <dbReference type="EMBL" id="CCH03502.1"/>
    </source>
</evidence>
<evidence type="ECO:0000313" key="4">
    <source>
        <dbReference type="Proteomes" id="UP000011058"/>
    </source>
</evidence>
<dbReference type="InterPro" id="IPR048020">
    <property type="entry name" value="Transpos_IS3"/>
</dbReference>
<dbReference type="PANTHER" id="PTHR46889">
    <property type="entry name" value="TRANSPOSASE INSF FOR INSERTION SEQUENCE IS3B-RELATED"/>
    <property type="match status" value="1"/>
</dbReference>
<gene>
    <name evidence="3" type="ORF">FAES_pFAES01008</name>
</gene>
<dbReference type="RefSeq" id="WP_015056682.1">
    <property type="nucleotide sequence ID" value="NC_019012.1"/>
</dbReference>
<dbReference type="InterPro" id="IPR050900">
    <property type="entry name" value="Transposase_IS3/IS150/IS904"/>
</dbReference>
<dbReference type="InterPro" id="IPR012337">
    <property type="entry name" value="RNaseH-like_sf"/>
</dbReference>
<keyword evidence="3" id="KW-0614">Plasmid</keyword>
<name>I0KH99_9BACT</name>
<dbReference type="PROSITE" id="PS50994">
    <property type="entry name" value="INTEGRASE"/>
    <property type="match status" value="1"/>
</dbReference>
<dbReference type="InterPro" id="IPR025948">
    <property type="entry name" value="HTH-like_dom"/>
</dbReference>
<feature type="region of interest" description="Disordered" evidence="1">
    <location>
        <begin position="94"/>
        <end position="115"/>
    </location>
</feature>
<dbReference type="EMBL" id="HE796684">
    <property type="protein sequence ID" value="CCH03502.1"/>
    <property type="molecule type" value="Genomic_DNA"/>
</dbReference>
<dbReference type="PANTHER" id="PTHR46889:SF4">
    <property type="entry name" value="TRANSPOSASE INSO FOR INSERTION SEQUENCE ELEMENT IS911B-RELATED"/>
    <property type="match status" value="1"/>
</dbReference>
<dbReference type="Pfam" id="PF00665">
    <property type="entry name" value="rve"/>
    <property type="match status" value="1"/>
</dbReference>
<evidence type="ECO:0000259" key="2">
    <source>
        <dbReference type="PROSITE" id="PS50994"/>
    </source>
</evidence>
<dbReference type="HOGENOM" id="CLU_027402_4_2_10"/>
<feature type="compositionally biased region" description="Polar residues" evidence="1">
    <location>
        <begin position="94"/>
        <end position="104"/>
    </location>
</feature>
<dbReference type="Proteomes" id="UP000011058">
    <property type="component" value="Plasmid pFAES01"/>
</dbReference>
<organism evidence="3 4">
    <name type="scientific">Fibrella aestuarina BUZ 2</name>
    <dbReference type="NCBI Taxonomy" id="1166018"/>
    <lineage>
        <taxon>Bacteria</taxon>
        <taxon>Pseudomonadati</taxon>
        <taxon>Bacteroidota</taxon>
        <taxon>Cytophagia</taxon>
        <taxon>Cytophagales</taxon>
        <taxon>Spirosomataceae</taxon>
        <taxon>Fibrella</taxon>
    </lineage>
</organism>
<dbReference type="GO" id="GO:0015074">
    <property type="term" value="P:DNA integration"/>
    <property type="evidence" value="ECO:0007669"/>
    <property type="project" value="InterPro"/>
</dbReference>
<keyword evidence="4" id="KW-1185">Reference proteome</keyword>
<dbReference type="InterPro" id="IPR036397">
    <property type="entry name" value="RNaseH_sf"/>
</dbReference>
<dbReference type="eggNOG" id="COG2801">
    <property type="taxonomic scope" value="Bacteria"/>
</dbReference>
<sequence>MIRQLTDSYPVERLCECLNVSKSAFYAYRAKHTYQPSAQQLKLVQATKECFYEHQRRYGSRRLVLDLQEQGYEVGRHQLRKIMKANQLQAIQPRSFVPRTTHSNHAGPYSPNLLLDRPAPTRPGQVLVGDITYLALQGGEWAYMAGWLDLFSRKVSGWSVDEHMEEELVHNALQKAIAHNQLAKGSIVHSDRGGQYVGKAFRTTLRLHQFEQSMARADEVYDNAFIESYWSRLKAELVYQRVFRSVADAREQLFEYIELYYNRRRRHSSLGYVSPLQFEEAYYRNNLKTVS</sequence>
<geneLocation type="plasmid" evidence="3 4">
    <name>pFAES01</name>
</geneLocation>
<dbReference type="NCBIfam" id="NF033516">
    <property type="entry name" value="transpos_IS3"/>
    <property type="match status" value="1"/>
</dbReference>
<dbReference type="GO" id="GO:0003676">
    <property type="term" value="F:nucleic acid binding"/>
    <property type="evidence" value="ECO:0007669"/>
    <property type="project" value="InterPro"/>
</dbReference>
<protein>
    <submittedName>
        <fullName evidence="3">Insertion element IS600 uncharacterized 31 kDa protein ISO-S3 31 kDa protein</fullName>
    </submittedName>
</protein>
<reference evidence="3 4" key="1">
    <citation type="journal article" date="2012" name="J. Bacteriol.">
        <title>Genome Sequence of Fibrella aestuarina BUZ 2T, a Filamentous Marine Bacterium.</title>
        <authorList>
            <person name="Filippini M."/>
            <person name="Qi W."/>
            <person name="Blom J."/>
            <person name="Goesmann A."/>
            <person name="Smits T.H."/>
            <person name="Bagheri H.C."/>
        </authorList>
    </citation>
    <scope>NUCLEOTIDE SEQUENCE [LARGE SCALE GENOMIC DNA]</scope>
    <source>
        <strain evidence="4">BUZ 2T</strain>
        <plasmid evidence="3 4">pFAES01</plasmid>
    </source>
</reference>
<proteinExistence type="predicted"/>
<dbReference type="InterPro" id="IPR001584">
    <property type="entry name" value="Integrase_cat-core"/>
</dbReference>
<evidence type="ECO:0000256" key="1">
    <source>
        <dbReference type="SAM" id="MobiDB-lite"/>
    </source>
</evidence>
<dbReference type="SUPFAM" id="SSF53098">
    <property type="entry name" value="Ribonuclease H-like"/>
    <property type="match status" value="1"/>
</dbReference>
<accession>I0KH99</accession>
<dbReference type="PATRIC" id="fig|1166018.3.peg.5624"/>
<dbReference type="Pfam" id="PF13333">
    <property type="entry name" value="rve_2"/>
    <property type="match status" value="1"/>
</dbReference>
<feature type="domain" description="Integrase catalytic" evidence="2">
    <location>
        <begin position="119"/>
        <end position="283"/>
    </location>
</feature>
<dbReference type="OrthoDB" id="936265at2"/>